<evidence type="ECO:0000313" key="3">
    <source>
        <dbReference type="Proteomes" id="UP000246464"/>
    </source>
</evidence>
<dbReference type="EMBL" id="CP026243">
    <property type="protein sequence ID" value="AWO96519.1"/>
    <property type="molecule type" value="Genomic_DNA"/>
</dbReference>
<name>A0A2U9AXV2_SCOMX</name>
<feature type="compositionally biased region" description="Polar residues" evidence="1">
    <location>
        <begin position="192"/>
        <end position="216"/>
    </location>
</feature>
<accession>A0A2U9AXV2</accession>
<reference evidence="2 3" key="1">
    <citation type="submission" date="2017-12" db="EMBL/GenBank/DDBJ databases">
        <title>Integrating genomic resources of turbot (Scophthalmus maximus) in depth evaluation of genetic and physical mapping variation across individuals.</title>
        <authorList>
            <person name="Martinez P."/>
        </authorList>
    </citation>
    <scope>NUCLEOTIDE SEQUENCE [LARGE SCALE GENOMIC DNA]</scope>
</reference>
<sequence length="521" mass="57552">MSLDFICAHRPEQTHIATPLSLKPLACSVPSAFSRFIHGNSIPRRKSMRPSITVTVEPGLEQGVPWGRDLYTFVTSAAGHMMRTLQKPRKNRPSKRQVNHRRFLHNMIQRKFADIEAANHRLASALCFTDEQKTLSSLQSQKPAAGSPSQIGHLQDPEKCSVHLGAVGISTSGTDVSFDTHQTTGTEKKQTDSQQLWEVHSKSQPDTCTTARNNQGEGRKKKGSGNGKLVEFIPITSPEGTDHHHRAEVFHTEHCDNDSPLKSINNLSEDTQTALRNASFNQFGQNMDISPPFSPELSPLSLDSCDFSIQMFTDISTCTQAEKSIADIAGSPWADIMDLFSVGNKDSGGCLDVGAYLQSVCACQGDVGQEVGADDLRFADQSDSFTEKMCEDLHNEGDEHRYEFGYSCQGDQGLTINQTAETQSNTFQAPHASNVAQNQVHASISCHYNMSHLQTHQQPEDVSSCMLVNCEKNMCFTPFEGVAQSFSAPLHNPEHRPIPTPPQEHDWLFPDILKERSSPDC</sequence>
<proteinExistence type="predicted"/>
<feature type="region of interest" description="Disordered" evidence="1">
    <location>
        <begin position="178"/>
        <end position="228"/>
    </location>
</feature>
<evidence type="ECO:0000256" key="1">
    <source>
        <dbReference type="SAM" id="MobiDB-lite"/>
    </source>
</evidence>
<dbReference type="AlphaFoldDB" id="A0A2U9AXV2"/>
<protein>
    <submittedName>
        <fullName evidence="2">Uncharacterized protein</fullName>
    </submittedName>
</protein>
<evidence type="ECO:0000313" key="2">
    <source>
        <dbReference type="EMBL" id="AWO96519.1"/>
    </source>
</evidence>
<organism evidence="2 3">
    <name type="scientific">Scophthalmus maximus</name>
    <name type="common">Turbot</name>
    <name type="synonym">Psetta maxima</name>
    <dbReference type="NCBI Taxonomy" id="52904"/>
    <lineage>
        <taxon>Eukaryota</taxon>
        <taxon>Metazoa</taxon>
        <taxon>Chordata</taxon>
        <taxon>Craniata</taxon>
        <taxon>Vertebrata</taxon>
        <taxon>Euteleostomi</taxon>
        <taxon>Actinopterygii</taxon>
        <taxon>Neopterygii</taxon>
        <taxon>Teleostei</taxon>
        <taxon>Neoteleostei</taxon>
        <taxon>Acanthomorphata</taxon>
        <taxon>Carangaria</taxon>
        <taxon>Pleuronectiformes</taxon>
        <taxon>Pleuronectoidei</taxon>
        <taxon>Scophthalmidae</taxon>
        <taxon>Scophthalmus</taxon>
    </lineage>
</organism>
<dbReference type="Proteomes" id="UP000246464">
    <property type="component" value="Chromosome 1"/>
</dbReference>
<keyword evidence="3" id="KW-1185">Reference proteome</keyword>
<gene>
    <name evidence="2" type="ORF">SMAX5B_011924</name>
</gene>